<reference evidence="1 2" key="1">
    <citation type="submission" date="2014-04" db="EMBL/GenBank/DDBJ databases">
        <authorList>
            <consortium name="DOE Joint Genome Institute"/>
            <person name="Kuo A."/>
            <person name="Tarkka M."/>
            <person name="Buscot F."/>
            <person name="Kohler A."/>
            <person name="Nagy L.G."/>
            <person name="Floudas D."/>
            <person name="Copeland A."/>
            <person name="Barry K.W."/>
            <person name="Cichocki N."/>
            <person name="Veneault-Fourrey C."/>
            <person name="LaButti K."/>
            <person name="Lindquist E.A."/>
            <person name="Lipzen A."/>
            <person name="Lundell T."/>
            <person name="Morin E."/>
            <person name="Murat C."/>
            <person name="Sun H."/>
            <person name="Tunlid A."/>
            <person name="Henrissat B."/>
            <person name="Grigoriev I.V."/>
            <person name="Hibbett D.S."/>
            <person name="Martin F."/>
            <person name="Nordberg H.P."/>
            <person name="Cantor M.N."/>
            <person name="Hua S.X."/>
        </authorList>
    </citation>
    <scope>NUCLEOTIDE SEQUENCE [LARGE SCALE GENOMIC DNA]</scope>
    <source>
        <strain evidence="1 2">F 1598</strain>
    </source>
</reference>
<dbReference type="AlphaFoldDB" id="A0A0C3ANU5"/>
<organism evidence="1 2">
    <name type="scientific">Piloderma croceum (strain F 1598)</name>
    <dbReference type="NCBI Taxonomy" id="765440"/>
    <lineage>
        <taxon>Eukaryota</taxon>
        <taxon>Fungi</taxon>
        <taxon>Dikarya</taxon>
        <taxon>Basidiomycota</taxon>
        <taxon>Agaricomycotina</taxon>
        <taxon>Agaricomycetes</taxon>
        <taxon>Agaricomycetidae</taxon>
        <taxon>Atheliales</taxon>
        <taxon>Atheliaceae</taxon>
        <taxon>Piloderma</taxon>
    </lineage>
</organism>
<gene>
    <name evidence="1" type="ORF">PILCRDRAFT_78729</name>
</gene>
<dbReference type="HOGENOM" id="CLU_018544_3_2_1"/>
<reference evidence="2" key="2">
    <citation type="submission" date="2015-01" db="EMBL/GenBank/DDBJ databases">
        <title>Evolutionary Origins and Diversification of the Mycorrhizal Mutualists.</title>
        <authorList>
            <consortium name="DOE Joint Genome Institute"/>
            <consortium name="Mycorrhizal Genomics Consortium"/>
            <person name="Kohler A."/>
            <person name="Kuo A."/>
            <person name="Nagy L.G."/>
            <person name="Floudas D."/>
            <person name="Copeland A."/>
            <person name="Barry K.W."/>
            <person name="Cichocki N."/>
            <person name="Veneault-Fourrey C."/>
            <person name="LaButti K."/>
            <person name="Lindquist E.A."/>
            <person name="Lipzen A."/>
            <person name="Lundell T."/>
            <person name="Morin E."/>
            <person name="Murat C."/>
            <person name="Riley R."/>
            <person name="Ohm R."/>
            <person name="Sun H."/>
            <person name="Tunlid A."/>
            <person name="Henrissat B."/>
            <person name="Grigoriev I.V."/>
            <person name="Hibbett D.S."/>
            <person name="Martin F."/>
        </authorList>
    </citation>
    <scope>NUCLEOTIDE SEQUENCE [LARGE SCALE GENOMIC DNA]</scope>
    <source>
        <strain evidence="2">F 1598</strain>
    </source>
</reference>
<keyword evidence="2" id="KW-1185">Reference proteome</keyword>
<proteinExistence type="predicted"/>
<protein>
    <submittedName>
        <fullName evidence="1">Uncharacterized protein</fullName>
    </submittedName>
</protein>
<evidence type="ECO:0000313" key="1">
    <source>
        <dbReference type="EMBL" id="KIM75573.1"/>
    </source>
</evidence>
<dbReference type="OrthoDB" id="3221235at2759"/>
<dbReference type="EMBL" id="KN833045">
    <property type="protein sequence ID" value="KIM75573.1"/>
    <property type="molecule type" value="Genomic_DNA"/>
</dbReference>
<dbReference type="Gene3D" id="1.20.1280.50">
    <property type="match status" value="1"/>
</dbReference>
<evidence type="ECO:0000313" key="2">
    <source>
        <dbReference type="Proteomes" id="UP000054166"/>
    </source>
</evidence>
<name>A0A0C3ANU5_PILCF</name>
<sequence>MSSILCPKCGYDDIKLDIPISPVPNLLRGHCVALPSEAQMIHDSMSSVRLHITQLVDEMIRLKDIFDKLVRKRGALESYIKIHLSLFAPIRSLPAEILSEIFLHLEEMTTPSTTPSETIEWTCGSPRLNKTPLLLGNVCSRWRTVALSTPSLWASFALTIESDHLERSTALAEMWLARAGVCPLSISLGTVSNYNSSMRPFIRLVPC</sequence>
<accession>A0A0C3ANU5</accession>
<dbReference type="Proteomes" id="UP000054166">
    <property type="component" value="Unassembled WGS sequence"/>
</dbReference>
<dbReference type="InParanoid" id="A0A0C3ANU5"/>